<reference evidence="1" key="2">
    <citation type="submission" date="2021-09" db="EMBL/GenBank/DDBJ databases">
        <authorList>
            <person name="Gilroy R."/>
        </authorList>
    </citation>
    <scope>NUCLEOTIDE SEQUENCE</scope>
    <source>
        <strain evidence="1">1277</strain>
    </source>
</reference>
<dbReference type="AlphaFoldDB" id="A0A921SYN2"/>
<dbReference type="EMBL" id="DYUB01000054">
    <property type="protein sequence ID" value="HJG95756.1"/>
    <property type="molecule type" value="Genomic_DNA"/>
</dbReference>
<accession>A0A921SYN2</accession>
<dbReference type="Proteomes" id="UP000776700">
    <property type="component" value="Unassembled WGS sequence"/>
</dbReference>
<evidence type="ECO:0000313" key="1">
    <source>
        <dbReference type="EMBL" id="HJG95756.1"/>
    </source>
</evidence>
<organism evidence="1 2">
    <name type="scientific">Romboutsia timonensis</name>
    <dbReference type="NCBI Taxonomy" id="1776391"/>
    <lineage>
        <taxon>Bacteria</taxon>
        <taxon>Bacillati</taxon>
        <taxon>Bacillota</taxon>
        <taxon>Clostridia</taxon>
        <taxon>Peptostreptococcales</taxon>
        <taxon>Peptostreptococcaceae</taxon>
        <taxon>Romboutsia</taxon>
    </lineage>
</organism>
<sequence>MKKDIKIQDLIQVWSYTSLSFNLFEVYDIYKSEYGGYIYECFKITMIDKTRLKRSTFTDYIHNSDVVGVFSPLKEFEYIGDDK</sequence>
<gene>
    <name evidence="1" type="ORF">K8V90_01485</name>
</gene>
<evidence type="ECO:0000313" key="2">
    <source>
        <dbReference type="Proteomes" id="UP000776700"/>
    </source>
</evidence>
<protein>
    <submittedName>
        <fullName evidence="1">Uncharacterized protein</fullName>
    </submittedName>
</protein>
<proteinExistence type="predicted"/>
<reference evidence="1" key="1">
    <citation type="journal article" date="2021" name="PeerJ">
        <title>Extensive microbial diversity within the chicken gut microbiome revealed by metagenomics and culture.</title>
        <authorList>
            <person name="Gilroy R."/>
            <person name="Ravi A."/>
            <person name="Getino M."/>
            <person name="Pursley I."/>
            <person name="Horton D.L."/>
            <person name="Alikhan N.F."/>
            <person name="Baker D."/>
            <person name="Gharbi K."/>
            <person name="Hall N."/>
            <person name="Watson M."/>
            <person name="Adriaenssens E.M."/>
            <person name="Foster-Nyarko E."/>
            <person name="Jarju S."/>
            <person name="Secka A."/>
            <person name="Antonio M."/>
            <person name="Oren A."/>
            <person name="Chaudhuri R.R."/>
            <person name="La Ragione R."/>
            <person name="Hildebrand F."/>
            <person name="Pallen M.J."/>
        </authorList>
    </citation>
    <scope>NUCLEOTIDE SEQUENCE</scope>
    <source>
        <strain evidence="1">1277</strain>
    </source>
</reference>
<comment type="caution">
    <text evidence="1">The sequence shown here is derived from an EMBL/GenBank/DDBJ whole genome shotgun (WGS) entry which is preliminary data.</text>
</comment>
<name>A0A921SYN2_9FIRM</name>